<dbReference type="PANTHER" id="PTHR22911:SF79">
    <property type="entry name" value="MOBA-LIKE NTP TRANSFERASE DOMAIN-CONTAINING PROTEIN"/>
    <property type="match status" value="1"/>
</dbReference>
<feature type="transmembrane region" description="Helical" evidence="1">
    <location>
        <begin position="207"/>
        <end position="226"/>
    </location>
</feature>
<dbReference type="PANTHER" id="PTHR22911">
    <property type="entry name" value="ACYL-MALONYL CONDENSING ENZYME-RELATED"/>
    <property type="match status" value="1"/>
</dbReference>
<evidence type="ECO:0000256" key="1">
    <source>
        <dbReference type="SAM" id="Phobius"/>
    </source>
</evidence>
<feature type="transmembrane region" description="Helical" evidence="1">
    <location>
        <begin position="262"/>
        <end position="282"/>
    </location>
</feature>
<accession>A0A4R6IZX6</accession>
<reference evidence="3 4" key="1">
    <citation type="submission" date="2019-03" db="EMBL/GenBank/DDBJ databases">
        <title>Genomic Encyclopedia of Archaeal and Bacterial Type Strains, Phase II (KMG-II): from individual species to whole genera.</title>
        <authorList>
            <person name="Goeker M."/>
        </authorList>
    </citation>
    <scope>NUCLEOTIDE SEQUENCE [LARGE SCALE GENOMIC DNA]</scope>
    <source>
        <strain evidence="3 4">DSM 28323</strain>
    </source>
</reference>
<feature type="transmembrane region" description="Helical" evidence="1">
    <location>
        <begin position="7"/>
        <end position="27"/>
    </location>
</feature>
<feature type="transmembrane region" description="Helical" evidence="1">
    <location>
        <begin position="171"/>
        <end position="195"/>
    </location>
</feature>
<feature type="transmembrane region" description="Helical" evidence="1">
    <location>
        <begin position="33"/>
        <end position="50"/>
    </location>
</feature>
<feature type="transmembrane region" description="Helical" evidence="1">
    <location>
        <begin position="62"/>
        <end position="79"/>
    </location>
</feature>
<keyword evidence="1" id="KW-0472">Membrane</keyword>
<feature type="transmembrane region" description="Helical" evidence="1">
    <location>
        <begin position="238"/>
        <end position="256"/>
    </location>
</feature>
<organism evidence="3 4">
    <name type="scientific">Sediminibacterium goheungense</name>
    <dbReference type="NCBI Taxonomy" id="1086393"/>
    <lineage>
        <taxon>Bacteria</taxon>
        <taxon>Pseudomonadati</taxon>
        <taxon>Bacteroidota</taxon>
        <taxon>Chitinophagia</taxon>
        <taxon>Chitinophagales</taxon>
        <taxon>Chitinophagaceae</taxon>
        <taxon>Sediminibacterium</taxon>
    </lineage>
</organism>
<proteinExistence type="predicted"/>
<evidence type="ECO:0000313" key="3">
    <source>
        <dbReference type="EMBL" id="TDO28077.1"/>
    </source>
</evidence>
<dbReference type="OrthoDB" id="9150437at2"/>
<sequence length="302" mass="33805">MRDALIKLHISVFLAGFTGVLGALIQLNEGLLVWYRIMITVVSLLALLQVKKQFQRIPASMVWKLLGIGTLIALHWVFFYSSIKMANVSIGLVCFASTGLFTALLEPVFNQKKFSAWDVGLGLISLLGILLIFQFDQRYREGIIAGIVSALLAALFTVLNKRQVNKVEPRVMMVYELSGGLLLLTLLMPVYLHYYPVTSLLPSLSDWLWLLILGWLCTVLAMDLMLQALQKVSAFTQNLSLNLEPIYGIVLAFVLFGEQKQLGKSFYIGVLLITCSVVLQMIRIVKQHKKNRGEEIAIIAES</sequence>
<dbReference type="RefSeq" id="WP_133472641.1">
    <property type="nucleotide sequence ID" value="NZ_SNWP01000010.1"/>
</dbReference>
<feature type="transmembrane region" description="Helical" evidence="1">
    <location>
        <begin position="85"/>
        <end position="105"/>
    </location>
</feature>
<dbReference type="GO" id="GO:0016020">
    <property type="term" value="C:membrane"/>
    <property type="evidence" value="ECO:0007669"/>
    <property type="project" value="InterPro"/>
</dbReference>
<feature type="domain" description="EamA" evidence="2">
    <location>
        <begin position="9"/>
        <end position="133"/>
    </location>
</feature>
<evidence type="ECO:0000259" key="2">
    <source>
        <dbReference type="Pfam" id="PF00892"/>
    </source>
</evidence>
<feature type="domain" description="EamA" evidence="2">
    <location>
        <begin position="142"/>
        <end position="279"/>
    </location>
</feature>
<comment type="caution">
    <text evidence="3">The sequence shown here is derived from an EMBL/GenBank/DDBJ whole genome shotgun (WGS) entry which is preliminary data.</text>
</comment>
<dbReference type="AlphaFoldDB" id="A0A4R6IZX6"/>
<protein>
    <submittedName>
        <fullName evidence="3">EamA domain-containing membrane protein RarD</fullName>
    </submittedName>
</protein>
<keyword evidence="4" id="KW-1185">Reference proteome</keyword>
<dbReference type="EMBL" id="SNWP01000010">
    <property type="protein sequence ID" value="TDO28077.1"/>
    <property type="molecule type" value="Genomic_DNA"/>
</dbReference>
<dbReference type="SUPFAM" id="SSF103481">
    <property type="entry name" value="Multidrug resistance efflux transporter EmrE"/>
    <property type="match status" value="2"/>
</dbReference>
<dbReference type="InterPro" id="IPR000620">
    <property type="entry name" value="EamA_dom"/>
</dbReference>
<dbReference type="InterPro" id="IPR037185">
    <property type="entry name" value="EmrE-like"/>
</dbReference>
<dbReference type="Pfam" id="PF00892">
    <property type="entry name" value="EamA"/>
    <property type="match status" value="2"/>
</dbReference>
<name>A0A4R6IZX6_9BACT</name>
<keyword evidence="1" id="KW-0812">Transmembrane</keyword>
<feature type="transmembrane region" description="Helical" evidence="1">
    <location>
        <begin position="117"/>
        <end position="135"/>
    </location>
</feature>
<keyword evidence="1" id="KW-1133">Transmembrane helix</keyword>
<dbReference type="Proteomes" id="UP000295741">
    <property type="component" value="Unassembled WGS sequence"/>
</dbReference>
<feature type="transmembrane region" description="Helical" evidence="1">
    <location>
        <begin position="141"/>
        <end position="159"/>
    </location>
</feature>
<gene>
    <name evidence="3" type="ORF">BC659_0135</name>
</gene>
<evidence type="ECO:0000313" key="4">
    <source>
        <dbReference type="Proteomes" id="UP000295741"/>
    </source>
</evidence>